<dbReference type="EMBL" id="BEGY01000035">
    <property type="protein sequence ID" value="GAX78731.1"/>
    <property type="molecule type" value="Genomic_DNA"/>
</dbReference>
<feature type="compositionally biased region" description="Basic and acidic residues" evidence="1">
    <location>
        <begin position="1"/>
        <end position="17"/>
    </location>
</feature>
<dbReference type="Proteomes" id="UP000232323">
    <property type="component" value="Unassembled WGS sequence"/>
</dbReference>
<dbReference type="PANTHER" id="PTHR15967:SF0">
    <property type="entry name" value="E2F-ASSOCIATED PHOSPHOPROTEIN"/>
    <property type="match status" value="1"/>
</dbReference>
<keyword evidence="3" id="KW-1185">Reference proteome</keyword>
<comment type="caution">
    <text evidence="2">The sequence shown here is derived from an EMBL/GenBank/DDBJ whole genome shotgun (WGS) entry which is preliminary data.</text>
</comment>
<gene>
    <name evidence="2" type="ORF">CEUSTIGMA_g6168.t1</name>
</gene>
<protein>
    <recommendedName>
        <fullName evidence="4">E2F-associated phosphoprotein</fullName>
    </recommendedName>
</protein>
<feature type="compositionally biased region" description="Basic and acidic residues" evidence="1">
    <location>
        <begin position="117"/>
        <end position="145"/>
    </location>
</feature>
<organism evidence="2 3">
    <name type="scientific">Chlamydomonas eustigma</name>
    <dbReference type="NCBI Taxonomy" id="1157962"/>
    <lineage>
        <taxon>Eukaryota</taxon>
        <taxon>Viridiplantae</taxon>
        <taxon>Chlorophyta</taxon>
        <taxon>core chlorophytes</taxon>
        <taxon>Chlorophyceae</taxon>
        <taxon>CS clade</taxon>
        <taxon>Chlamydomonadales</taxon>
        <taxon>Chlamydomonadaceae</taxon>
        <taxon>Chlamydomonas</taxon>
    </lineage>
</organism>
<dbReference type="InterPro" id="IPR019370">
    <property type="entry name" value="E2F-assoc_phosphoprotein"/>
</dbReference>
<dbReference type="GO" id="GO:0005634">
    <property type="term" value="C:nucleus"/>
    <property type="evidence" value="ECO:0007669"/>
    <property type="project" value="TreeGrafter"/>
</dbReference>
<evidence type="ECO:0008006" key="4">
    <source>
        <dbReference type="Google" id="ProtNLM"/>
    </source>
</evidence>
<dbReference type="Pfam" id="PF10238">
    <property type="entry name" value="Eapp_C"/>
    <property type="match status" value="1"/>
</dbReference>
<accession>A0A250X6M6</accession>
<evidence type="ECO:0000313" key="3">
    <source>
        <dbReference type="Proteomes" id="UP000232323"/>
    </source>
</evidence>
<feature type="region of interest" description="Disordered" evidence="1">
    <location>
        <begin position="117"/>
        <end position="160"/>
    </location>
</feature>
<proteinExistence type="predicted"/>
<reference evidence="2 3" key="1">
    <citation type="submission" date="2017-08" db="EMBL/GenBank/DDBJ databases">
        <title>Acidophilic green algal genome provides insights into adaptation to an acidic environment.</title>
        <authorList>
            <person name="Hirooka S."/>
            <person name="Hirose Y."/>
            <person name="Kanesaki Y."/>
            <person name="Higuchi S."/>
            <person name="Fujiwara T."/>
            <person name="Onuma R."/>
            <person name="Era A."/>
            <person name="Ohbayashi R."/>
            <person name="Uzuka A."/>
            <person name="Nozaki H."/>
            <person name="Yoshikawa H."/>
            <person name="Miyagishima S.Y."/>
        </authorList>
    </citation>
    <scope>NUCLEOTIDE SEQUENCE [LARGE SCALE GENOMIC DNA]</scope>
    <source>
        <strain evidence="2 3">NIES-2499</strain>
    </source>
</reference>
<name>A0A250X6M6_9CHLO</name>
<sequence length="208" mass="23518">MNTKIKNEFDGPNKDAENWWLSESSESDEAPSSSRPKTLKISHVQEDEFFDEGLDEKDELWVAKQRQGRVSDAILSCPGCFTMLTADCQQHQHHHNQYRAMLVVNCEVDDKYALKETRSSSNKDRTRKSKPTEEQQKSVEAEDAAKGAAGPGNDKMIRSNHGSQGIPNCLEDSTELFYAVRCAVCRTEVGVRDSDEVYHFFHVFPSNA</sequence>
<dbReference type="OrthoDB" id="122464at2759"/>
<feature type="region of interest" description="Disordered" evidence="1">
    <location>
        <begin position="1"/>
        <end position="40"/>
    </location>
</feature>
<dbReference type="AlphaFoldDB" id="A0A250X6M6"/>
<evidence type="ECO:0000256" key="1">
    <source>
        <dbReference type="SAM" id="MobiDB-lite"/>
    </source>
</evidence>
<dbReference type="PANTHER" id="PTHR15967">
    <property type="entry name" value="E2F-ASSOCIATED PHOSPHOPROTEIN"/>
    <property type="match status" value="1"/>
</dbReference>
<dbReference type="STRING" id="1157962.A0A250X6M6"/>
<evidence type="ECO:0000313" key="2">
    <source>
        <dbReference type="EMBL" id="GAX78731.1"/>
    </source>
</evidence>